<dbReference type="PANTHER" id="PTHR44943">
    <property type="entry name" value="CELLULOSE SYNTHASE OPERON PROTEIN C"/>
    <property type="match status" value="1"/>
</dbReference>
<evidence type="ECO:0000313" key="4">
    <source>
        <dbReference type="EMBL" id="TXN35840.1"/>
    </source>
</evidence>
<gene>
    <name evidence="4" type="ORF">FVB32_14830</name>
</gene>
<dbReference type="AlphaFoldDB" id="A0A5C8V2N8"/>
<dbReference type="SUPFAM" id="SSF48452">
    <property type="entry name" value="TPR-like"/>
    <property type="match status" value="1"/>
</dbReference>
<keyword evidence="2 3" id="KW-0802">TPR repeat</keyword>
<name>A0A5C8V2N8_9FLAO</name>
<protein>
    <submittedName>
        <fullName evidence="4">Uncharacterized protein</fullName>
    </submittedName>
</protein>
<dbReference type="Gene3D" id="1.25.40.10">
    <property type="entry name" value="Tetratricopeptide repeat domain"/>
    <property type="match status" value="1"/>
</dbReference>
<keyword evidence="1" id="KW-0677">Repeat</keyword>
<proteinExistence type="predicted"/>
<dbReference type="InterPro" id="IPR019734">
    <property type="entry name" value="TPR_rpt"/>
</dbReference>
<comment type="caution">
    <text evidence="4">The sequence shown here is derived from an EMBL/GenBank/DDBJ whole genome shotgun (WGS) entry which is preliminary data.</text>
</comment>
<evidence type="ECO:0000256" key="2">
    <source>
        <dbReference type="ARBA" id="ARBA00022803"/>
    </source>
</evidence>
<accession>A0A5C8V2N8</accession>
<sequence length="592" mass="67630">MELVSNRETTIAVLPFKIIGDAVYMSPIILGFTEDLIINFSKFIGLSVISQYSTQNISDVSEKESVAQLGADYIITGSFRSFRDNFRIGVQLIRTRDNKVIFAGNHDETLESILSTQDTITQQMVNVLQQQIDHDLLSYSYRKESVELAAYENWLLGMSLLKKGTVESDLAARGHFESALAIDPQFARAYTGISLSYFNEWSCQLWDRWDISQKGAHEYALKAIELDENDYISLAVLGRTFLYLGDHDKSEHYLRKSLRMNPNDADNLTLIAFCMVYLGYAKEAEKLFLKAKNLNPLHPEVYFPYASFIYFELGDFHKSVEFAEKVTNTSVWTDFAAYVSAAYYHLSEFDKMQQFWKKYLSLFKKNINKGIEPTTFEALDWQKTVNPYKVKSNLEPFWKHMAGHDIKASVTFPKPESTFRGNFKIDGEIWQLEYMKESTVLKDAKGLHDIAKLLQQPEKQIHCTELMGSVLDSDGTELIDKQALKDYKSRILSLQADIADAEEMGLAIKVDTLREEYEKLLKHLSEATGIANKPRNTGSTLEKARSAVTWRIRSAIKKIEKAHPQLAKHLSNSIKTGTFCSYAPESPHQWSI</sequence>
<dbReference type="Proteomes" id="UP000321456">
    <property type="component" value="Unassembled WGS sequence"/>
</dbReference>
<organism evidence="4 5">
    <name type="scientific">Flagellimonas hymeniacidonis</name>
    <dbReference type="NCBI Taxonomy" id="2603628"/>
    <lineage>
        <taxon>Bacteria</taxon>
        <taxon>Pseudomonadati</taxon>
        <taxon>Bacteroidota</taxon>
        <taxon>Flavobacteriia</taxon>
        <taxon>Flavobacteriales</taxon>
        <taxon>Flavobacteriaceae</taxon>
        <taxon>Flagellimonas</taxon>
    </lineage>
</organism>
<reference evidence="4 5" key="1">
    <citation type="submission" date="2019-08" db="EMBL/GenBank/DDBJ databases">
        <title>Professor.</title>
        <authorList>
            <person name="Park J.S."/>
        </authorList>
    </citation>
    <scope>NUCLEOTIDE SEQUENCE [LARGE SCALE GENOMIC DNA]</scope>
    <source>
        <strain evidence="4 5">176CP5-101</strain>
    </source>
</reference>
<dbReference type="PROSITE" id="PS50005">
    <property type="entry name" value="TPR"/>
    <property type="match status" value="1"/>
</dbReference>
<evidence type="ECO:0000256" key="3">
    <source>
        <dbReference type="PROSITE-ProRule" id="PRU00339"/>
    </source>
</evidence>
<dbReference type="EMBL" id="VRUR01000002">
    <property type="protein sequence ID" value="TXN35840.1"/>
    <property type="molecule type" value="Genomic_DNA"/>
</dbReference>
<dbReference type="InterPro" id="IPR051685">
    <property type="entry name" value="Ycf3/AcsC/BcsC/TPR_MFPF"/>
</dbReference>
<feature type="repeat" description="TPR" evidence="3">
    <location>
        <begin position="231"/>
        <end position="264"/>
    </location>
</feature>
<dbReference type="PANTHER" id="PTHR44943:SF8">
    <property type="entry name" value="TPR REPEAT-CONTAINING PROTEIN MJ0263"/>
    <property type="match status" value="1"/>
</dbReference>
<evidence type="ECO:0000313" key="5">
    <source>
        <dbReference type="Proteomes" id="UP000321456"/>
    </source>
</evidence>
<dbReference type="Pfam" id="PF13181">
    <property type="entry name" value="TPR_8"/>
    <property type="match status" value="1"/>
</dbReference>
<keyword evidence="5" id="KW-1185">Reference proteome</keyword>
<evidence type="ECO:0000256" key="1">
    <source>
        <dbReference type="ARBA" id="ARBA00022737"/>
    </source>
</evidence>
<dbReference type="RefSeq" id="WP_147744612.1">
    <property type="nucleotide sequence ID" value="NZ_VRUR01000002.1"/>
</dbReference>
<dbReference type="InterPro" id="IPR011990">
    <property type="entry name" value="TPR-like_helical_dom_sf"/>
</dbReference>